<feature type="region of interest" description="Disordered" evidence="1">
    <location>
        <begin position="77"/>
        <end position="96"/>
    </location>
</feature>
<dbReference type="AlphaFoldDB" id="A0A2R4WTT8"/>
<organism evidence="2 3">
    <name type="scientific">Methylobacterium currus</name>
    <dbReference type="NCBI Taxonomy" id="2051553"/>
    <lineage>
        <taxon>Bacteria</taxon>
        <taxon>Pseudomonadati</taxon>
        <taxon>Pseudomonadota</taxon>
        <taxon>Alphaproteobacteria</taxon>
        <taxon>Hyphomicrobiales</taxon>
        <taxon>Methylobacteriaceae</taxon>
        <taxon>Methylobacterium</taxon>
    </lineage>
</organism>
<dbReference type="Gene3D" id="2.40.50.100">
    <property type="match status" value="1"/>
</dbReference>
<dbReference type="GO" id="GO:0005886">
    <property type="term" value="C:plasma membrane"/>
    <property type="evidence" value="ECO:0007669"/>
    <property type="project" value="TreeGrafter"/>
</dbReference>
<evidence type="ECO:0000313" key="2">
    <source>
        <dbReference type="EMBL" id="AWB24967.1"/>
    </source>
</evidence>
<dbReference type="SUPFAM" id="SSF111369">
    <property type="entry name" value="HlyD-like secretion proteins"/>
    <property type="match status" value="1"/>
</dbReference>
<accession>A0A2R4WTT8</accession>
<reference evidence="2 3" key="1">
    <citation type="submission" date="2018-04" db="EMBL/GenBank/DDBJ databases">
        <title>Methylobacterium sp. PR1016A genome.</title>
        <authorList>
            <person name="Park W."/>
        </authorList>
    </citation>
    <scope>NUCLEOTIDE SEQUENCE [LARGE SCALE GENOMIC DNA]</scope>
    <source>
        <strain evidence="2 3">PR1016A</strain>
    </source>
</reference>
<dbReference type="EMBL" id="CP028843">
    <property type="protein sequence ID" value="AWB24967.1"/>
    <property type="molecule type" value="Genomic_DNA"/>
</dbReference>
<dbReference type="OrthoDB" id="9778236at2"/>
<feature type="compositionally biased region" description="Low complexity" evidence="1">
    <location>
        <begin position="77"/>
        <end position="89"/>
    </location>
</feature>
<gene>
    <name evidence="2" type="ORF">DA075_19420</name>
</gene>
<dbReference type="Proteomes" id="UP000244755">
    <property type="component" value="Chromosome 1"/>
</dbReference>
<dbReference type="PANTHER" id="PTHR30438">
    <property type="entry name" value="36 KDA ANTIGEN-RELATED"/>
    <property type="match status" value="1"/>
</dbReference>
<dbReference type="Gene3D" id="2.40.30.170">
    <property type="match status" value="1"/>
</dbReference>
<dbReference type="KEGG" id="mee:DA075_19420"/>
<keyword evidence="3" id="KW-1185">Reference proteome</keyword>
<protein>
    <submittedName>
        <fullName evidence="2">Secretion protein HylD</fullName>
    </submittedName>
</protein>
<dbReference type="PRINTS" id="PR01490">
    <property type="entry name" value="RTXTOXIND"/>
</dbReference>
<dbReference type="PANTHER" id="PTHR30438:SF2">
    <property type="entry name" value="MEMBRANE PROTEIN"/>
    <property type="match status" value="1"/>
</dbReference>
<proteinExistence type="predicted"/>
<name>A0A2R4WTT8_9HYPH</name>
<evidence type="ECO:0000313" key="3">
    <source>
        <dbReference type="Proteomes" id="UP000244755"/>
    </source>
</evidence>
<dbReference type="Gene3D" id="1.10.287.470">
    <property type="entry name" value="Helix hairpin bin"/>
    <property type="match status" value="1"/>
</dbReference>
<sequence>MLAALLVGAAAGFAWWRSRPPVLPPGFAQGNGRLEADEIDIDTKFAGRVARLLADEGDMVRKGQVVAVMDTRDLEEQAGQAEARAGQAERNLEEAGQSLAQQERAVLAAEALVAQARRTVEEAKANLDQAQSVMRLARQAFARTSALVAKGYATGEMLDMRQQALDGATAAQGAAAARVGAADQALLAARHAAEGAAAAREAASARIGAARHARDAALHGLDYIRVNIADNSLTAPRDGPIQYRVANAGEVLAAGGRVFTMLDAGYVYMDVYLPTAQAGRVRIGAEGRIVLDAYPDHVIPARAVFVANEAQFTPKTVETKDERDKLMFRIRLRVDPERLKGREALVRTGLPGIGVVRTDEAAAWPARLSPSPPPAAVAGAR</sequence>
<evidence type="ECO:0000256" key="1">
    <source>
        <dbReference type="SAM" id="MobiDB-lite"/>
    </source>
</evidence>